<feature type="compositionally biased region" description="Low complexity" evidence="1">
    <location>
        <begin position="1"/>
        <end position="20"/>
    </location>
</feature>
<feature type="compositionally biased region" description="Polar residues" evidence="1">
    <location>
        <begin position="21"/>
        <end position="32"/>
    </location>
</feature>
<dbReference type="AlphaFoldDB" id="A0A5B0Q215"/>
<dbReference type="Proteomes" id="UP000325313">
    <property type="component" value="Unassembled WGS sequence"/>
</dbReference>
<accession>A0A5B0Q215</accession>
<reference evidence="5 6" key="1">
    <citation type="submission" date="2019-05" db="EMBL/GenBank/DDBJ databases">
        <title>Emergence of the Ug99 lineage of the wheat stem rust pathogen through somatic hybridization.</title>
        <authorList>
            <person name="Li F."/>
            <person name="Upadhyaya N.M."/>
            <person name="Sperschneider J."/>
            <person name="Matny O."/>
            <person name="Nguyen-Phuc H."/>
            <person name="Mago R."/>
            <person name="Raley C."/>
            <person name="Miller M.E."/>
            <person name="Silverstein K.A.T."/>
            <person name="Henningsen E."/>
            <person name="Hirsch C.D."/>
            <person name="Visser B."/>
            <person name="Pretorius Z.A."/>
            <person name="Steffenson B.J."/>
            <person name="Schwessinger B."/>
            <person name="Dodds P.N."/>
            <person name="Figueroa M."/>
        </authorList>
    </citation>
    <scope>NUCLEOTIDE SEQUENCE [LARGE SCALE GENOMIC DNA]</scope>
    <source>
        <strain evidence="3">21-0</strain>
        <strain evidence="4 6">Ug99</strain>
    </source>
</reference>
<feature type="compositionally biased region" description="Basic and acidic residues" evidence="1">
    <location>
        <begin position="99"/>
        <end position="111"/>
    </location>
</feature>
<evidence type="ECO:0000313" key="4">
    <source>
        <dbReference type="EMBL" id="KAA1137264.1"/>
    </source>
</evidence>
<evidence type="ECO:0000313" key="5">
    <source>
        <dbReference type="Proteomes" id="UP000324748"/>
    </source>
</evidence>
<dbReference type="EMBL" id="VSWC01000029">
    <property type="protein sequence ID" value="KAA1107168.1"/>
    <property type="molecule type" value="Genomic_DNA"/>
</dbReference>
<evidence type="ECO:0000259" key="2">
    <source>
        <dbReference type="Pfam" id="PF18802"/>
    </source>
</evidence>
<comment type="caution">
    <text evidence="3">The sequence shown here is derived from an EMBL/GenBank/DDBJ whole genome shotgun (WGS) entry which is preliminary data.</text>
</comment>
<name>A0A5B0Q215_PUCGR</name>
<organism evidence="3 5">
    <name type="scientific">Puccinia graminis f. sp. tritici</name>
    <dbReference type="NCBI Taxonomy" id="56615"/>
    <lineage>
        <taxon>Eukaryota</taxon>
        <taxon>Fungi</taxon>
        <taxon>Dikarya</taxon>
        <taxon>Basidiomycota</taxon>
        <taxon>Pucciniomycotina</taxon>
        <taxon>Pucciniomycetes</taxon>
        <taxon>Pucciniales</taxon>
        <taxon>Pucciniaceae</taxon>
        <taxon>Puccinia</taxon>
    </lineage>
</organism>
<feature type="compositionally biased region" description="Acidic residues" evidence="1">
    <location>
        <begin position="76"/>
        <end position="91"/>
    </location>
</feature>
<evidence type="ECO:0000256" key="1">
    <source>
        <dbReference type="SAM" id="MobiDB-lite"/>
    </source>
</evidence>
<dbReference type="Proteomes" id="UP000324748">
    <property type="component" value="Unassembled WGS sequence"/>
</dbReference>
<feature type="region of interest" description="Disordered" evidence="1">
    <location>
        <begin position="76"/>
        <end position="112"/>
    </location>
</feature>
<sequence length="383" mass="43624">MPNNRFNSRSSSQSNTRNQTVFTGSSRQTRTSRIALQQEAAAEARRAASIRLSERLGLSGWLGPVNVPGEMILDEETTESEDTDDEPEQNEGNESPDSLMHDDYPNAHDDDNGIGAHSEYFRLRCYAERRDRISRQWTELNNQVVAAYLLCQKTTSNWTCPSDEFTLPPNTCTCPSNHVTERSVDLLDILYRRPGQKLLFCKCIPDVVRLIHYGYFACSAECPRTAFSIQLVQYHHQLWQASAVSTSAFIQSLSSFLDSRSNTPMFNRGSDRKRRQLRVPFTHCIDLYSRILTAQKKLIEDGLQLTPVDKWANKCPRCFGSSEDEIKDDPSEPDFMIAMDGNFQQRHYAYASKDNPREDQYPPSFLPPSKIAVDMQAITSSEH</sequence>
<feature type="region of interest" description="Disordered" evidence="1">
    <location>
        <begin position="1"/>
        <end position="32"/>
    </location>
</feature>
<dbReference type="EMBL" id="VDEP01000010">
    <property type="protein sequence ID" value="KAA1137264.1"/>
    <property type="molecule type" value="Genomic_DNA"/>
</dbReference>
<evidence type="ECO:0000313" key="6">
    <source>
        <dbReference type="Proteomes" id="UP000325313"/>
    </source>
</evidence>
<proteinExistence type="predicted"/>
<feature type="domain" description="CxC1-like cysteine cluster associated with KDZ transposases" evidence="2">
    <location>
        <begin position="157"/>
        <end position="262"/>
    </location>
</feature>
<evidence type="ECO:0000313" key="3">
    <source>
        <dbReference type="EMBL" id="KAA1107168.1"/>
    </source>
</evidence>
<protein>
    <recommendedName>
        <fullName evidence="2">CxC1-like cysteine cluster associated with KDZ transposases domain-containing protein</fullName>
    </recommendedName>
</protein>
<gene>
    <name evidence="3" type="ORF">PGT21_004818</name>
    <name evidence="4" type="ORF">PGTUg99_014511</name>
</gene>
<dbReference type="InterPro" id="IPR041320">
    <property type="entry name" value="CxC1"/>
</dbReference>
<dbReference type="PANTHER" id="PTHR33096:SF1">
    <property type="entry name" value="CXC1-LIKE CYSTEINE CLUSTER ASSOCIATED WITH KDZ TRANSPOSASES DOMAIN-CONTAINING PROTEIN"/>
    <property type="match status" value="1"/>
</dbReference>
<keyword evidence="5" id="KW-1185">Reference proteome</keyword>
<dbReference type="OrthoDB" id="2506814at2759"/>
<dbReference type="Pfam" id="PF18802">
    <property type="entry name" value="CxC1"/>
    <property type="match status" value="1"/>
</dbReference>
<dbReference type="PANTHER" id="PTHR33096">
    <property type="entry name" value="CXC2 DOMAIN-CONTAINING PROTEIN"/>
    <property type="match status" value="1"/>
</dbReference>